<feature type="domain" description="ABC transporter" evidence="6">
    <location>
        <begin position="4"/>
        <end position="230"/>
    </location>
</feature>
<evidence type="ECO:0000256" key="5">
    <source>
        <dbReference type="ARBA" id="ARBA00022970"/>
    </source>
</evidence>
<dbReference type="EMBL" id="DRWN01000018">
    <property type="protein sequence ID" value="HHK67888.1"/>
    <property type="molecule type" value="Genomic_DNA"/>
</dbReference>
<comment type="caution">
    <text evidence="7">The sequence shown here is derived from an EMBL/GenBank/DDBJ whole genome shotgun (WGS) entry which is preliminary data.</text>
</comment>
<evidence type="ECO:0000256" key="2">
    <source>
        <dbReference type="ARBA" id="ARBA00022448"/>
    </source>
</evidence>
<accession>A0A7C5QCJ4</accession>
<dbReference type="PANTHER" id="PTHR43820:SF4">
    <property type="entry name" value="HIGH-AFFINITY BRANCHED-CHAIN AMINO ACID TRANSPORT ATP-BINDING PROTEIN LIVF"/>
    <property type="match status" value="1"/>
</dbReference>
<dbReference type="InterPro" id="IPR052156">
    <property type="entry name" value="BCAA_Transport_ATP-bd_LivF"/>
</dbReference>
<evidence type="ECO:0000259" key="6">
    <source>
        <dbReference type="PROSITE" id="PS50893"/>
    </source>
</evidence>
<reference evidence="7" key="1">
    <citation type="journal article" date="2020" name="mSystems">
        <title>Genome- and Community-Level Interaction Insights into Carbon Utilization and Element Cycling Functions of Hydrothermarchaeota in Hydrothermal Sediment.</title>
        <authorList>
            <person name="Zhou Z."/>
            <person name="Liu Y."/>
            <person name="Xu W."/>
            <person name="Pan J."/>
            <person name="Luo Z.H."/>
            <person name="Li M."/>
        </authorList>
    </citation>
    <scope>NUCLEOTIDE SEQUENCE [LARGE SCALE GENOMIC DNA]</scope>
    <source>
        <strain evidence="7">SpSt-1056</strain>
    </source>
</reference>
<evidence type="ECO:0000256" key="1">
    <source>
        <dbReference type="ARBA" id="ARBA00005417"/>
    </source>
</evidence>
<keyword evidence="2" id="KW-0813">Transport</keyword>
<dbReference type="CDD" id="cd03224">
    <property type="entry name" value="ABC_TM1139_LivF_branched"/>
    <property type="match status" value="1"/>
</dbReference>
<dbReference type="InterPro" id="IPR003439">
    <property type="entry name" value="ABC_transporter-like_ATP-bd"/>
</dbReference>
<dbReference type="AlphaFoldDB" id="A0A7C5QCJ4"/>
<dbReference type="Pfam" id="PF00005">
    <property type="entry name" value="ABC_tran"/>
    <property type="match status" value="1"/>
</dbReference>
<comment type="similarity">
    <text evidence="1">Belongs to the ABC transporter superfamily.</text>
</comment>
<dbReference type="GO" id="GO:0015658">
    <property type="term" value="F:branched-chain amino acid transmembrane transporter activity"/>
    <property type="evidence" value="ECO:0007669"/>
    <property type="project" value="TreeGrafter"/>
</dbReference>
<sequence>MTVLEVRNLKAYYDKALVLRNINMEVGNGETVAVIGPNGAGKTTLLKAVVGTVHTTGTILFQNEDLSKYKPHQRIRKGISICPEGKKLFPYMTVEENLRLGALSKDCDDQLEFVYNLFPEIKRRRNSLSRLTSGGEQQMTAIGRALMSRPKLLLLDEPSHGIAPVVLMRIRDAIKTIQDGSDMSILLVEQNIRLALELADQVNILIKGEIVDSGPTSNIKGLENYYLGKI</sequence>
<dbReference type="PANTHER" id="PTHR43820">
    <property type="entry name" value="HIGH-AFFINITY BRANCHED-CHAIN AMINO ACID TRANSPORT ATP-BINDING PROTEIN LIVF"/>
    <property type="match status" value="1"/>
</dbReference>
<dbReference type="InterPro" id="IPR003593">
    <property type="entry name" value="AAA+_ATPase"/>
</dbReference>
<keyword evidence="3" id="KW-0547">Nucleotide-binding</keyword>
<evidence type="ECO:0000256" key="4">
    <source>
        <dbReference type="ARBA" id="ARBA00022840"/>
    </source>
</evidence>
<protein>
    <submittedName>
        <fullName evidence="7">ABC transporter ATP-binding protein</fullName>
    </submittedName>
</protein>
<evidence type="ECO:0000313" key="7">
    <source>
        <dbReference type="EMBL" id="HHK67888.1"/>
    </source>
</evidence>
<dbReference type="GO" id="GO:0015807">
    <property type="term" value="P:L-amino acid transport"/>
    <property type="evidence" value="ECO:0007669"/>
    <property type="project" value="TreeGrafter"/>
</dbReference>
<dbReference type="SUPFAM" id="SSF52540">
    <property type="entry name" value="P-loop containing nucleoside triphosphate hydrolases"/>
    <property type="match status" value="1"/>
</dbReference>
<keyword evidence="5" id="KW-0029">Amino-acid transport</keyword>
<keyword evidence="4 7" id="KW-0067">ATP-binding</keyword>
<dbReference type="InterPro" id="IPR027417">
    <property type="entry name" value="P-loop_NTPase"/>
</dbReference>
<evidence type="ECO:0000256" key="3">
    <source>
        <dbReference type="ARBA" id="ARBA00022741"/>
    </source>
</evidence>
<dbReference type="GO" id="GO:0005524">
    <property type="term" value="F:ATP binding"/>
    <property type="evidence" value="ECO:0007669"/>
    <property type="project" value="UniProtKB-KW"/>
</dbReference>
<organism evidence="7">
    <name type="scientific">Caldiarchaeum subterraneum</name>
    <dbReference type="NCBI Taxonomy" id="311458"/>
    <lineage>
        <taxon>Archaea</taxon>
        <taxon>Nitrososphaerota</taxon>
        <taxon>Candidatus Caldarchaeales</taxon>
        <taxon>Candidatus Caldarchaeaceae</taxon>
        <taxon>Candidatus Caldarchaeum</taxon>
    </lineage>
</organism>
<proteinExistence type="inferred from homology"/>
<dbReference type="PROSITE" id="PS50893">
    <property type="entry name" value="ABC_TRANSPORTER_2"/>
    <property type="match status" value="1"/>
</dbReference>
<dbReference type="GO" id="GO:0016887">
    <property type="term" value="F:ATP hydrolysis activity"/>
    <property type="evidence" value="ECO:0007669"/>
    <property type="project" value="InterPro"/>
</dbReference>
<dbReference type="SMART" id="SM00382">
    <property type="entry name" value="AAA"/>
    <property type="match status" value="1"/>
</dbReference>
<gene>
    <name evidence="7" type="ORF">ENM11_01865</name>
</gene>
<dbReference type="Gene3D" id="3.40.50.300">
    <property type="entry name" value="P-loop containing nucleotide triphosphate hydrolases"/>
    <property type="match status" value="1"/>
</dbReference>
<name>A0A7C5QCJ4_CALS0</name>